<dbReference type="RefSeq" id="WP_305731740.1">
    <property type="nucleotide sequence ID" value="NZ_OW150024.1"/>
</dbReference>
<dbReference type="Gene3D" id="2.20.28.30">
    <property type="entry name" value="RNA polymerase ii, chain L"/>
    <property type="match status" value="1"/>
</dbReference>
<keyword evidence="1" id="KW-0472">Membrane</keyword>
<evidence type="ECO:0000313" key="2">
    <source>
        <dbReference type="EMBL" id="CAH2030869.1"/>
    </source>
</evidence>
<proteinExistence type="predicted"/>
<dbReference type="PANTHER" id="PTHR37826">
    <property type="entry name" value="FLOTILLIN BAND_7_5 DOMAIN PROTEIN"/>
    <property type="match status" value="1"/>
</dbReference>
<reference evidence="2 3" key="1">
    <citation type="submission" date="2022-03" db="EMBL/GenBank/DDBJ databases">
        <authorList>
            <person name="Koch H."/>
        </authorList>
    </citation>
    <scope>NUCLEOTIDE SEQUENCE [LARGE SCALE GENOMIC DNA]</scope>
    <source>
        <strain evidence="2 3">G1</strain>
    </source>
</reference>
<dbReference type="PANTHER" id="PTHR37826:SF3">
    <property type="entry name" value="J DOMAIN-CONTAINING PROTEIN"/>
    <property type="match status" value="1"/>
</dbReference>
<organism evidence="2 3">
    <name type="scientific">Trichlorobacter ammonificans</name>
    <dbReference type="NCBI Taxonomy" id="2916410"/>
    <lineage>
        <taxon>Bacteria</taxon>
        <taxon>Pseudomonadati</taxon>
        <taxon>Thermodesulfobacteriota</taxon>
        <taxon>Desulfuromonadia</taxon>
        <taxon>Geobacterales</taxon>
        <taxon>Geobacteraceae</taxon>
        <taxon>Trichlorobacter</taxon>
    </lineage>
</organism>
<dbReference type="EMBL" id="OW150024">
    <property type="protein sequence ID" value="CAH2030869.1"/>
    <property type="molecule type" value="Genomic_DNA"/>
</dbReference>
<protein>
    <submittedName>
        <fullName evidence="2">Zinc finger domain-containing protein, LSD1 subclass</fullName>
    </submittedName>
</protein>
<evidence type="ECO:0000313" key="3">
    <source>
        <dbReference type="Proteomes" id="UP001295463"/>
    </source>
</evidence>
<evidence type="ECO:0000256" key="1">
    <source>
        <dbReference type="SAM" id="Phobius"/>
    </source>
</evidence>
<gene>
    <name evidence="2" type="ORF">GEAMG1_1055</name>
</gene>
<accession>A0ABM9D815</accession>
<name>A0ABM9D815_9BACT</name>
<keyword evidence="3" id="KW-1185">Reference proteome</keyword>
<keyword evidence="1" id="KW-1133">Transmembrane helix</keyword>
<sequence length="371" mass="41204">MSTTSPTTATPAAPRQFPCNSCGAGLEFSPGTATLKCPYCSHQNRIPQSADDIKELDFYDFFARATAQGETRDAQTVTCQSCNAVSTVQPNLSLSHCPFCGSQLHAAAKAARLIKPGAVLPFGIPGNQALQLFREWLGSLWFAPGGLKDQATREGSITGLYIPYWTFDARTTTWYDGERGDDYYVTEHFTDTDDKGTTVSRSRQVRHTRWHNASGTVWQHFDDILVQAGASLPPAIIDELEPWNLEKLVPYRDEYMSGFQSEVYQVDLGSGFERGKTIMDAAIREAVKRDIGGDQQRIGTVRTQFDDITFKHILLPVWISAYRYKDRSYRFVINGDTGEVQGERPWSVAKLVLAIAAAAILLFLIVAVLRA</sequence>
<dbReference type="Proteomes" id="UP001295463">
    <property type="component" value="Chromosome"/>
</dbReference>
<keyword evidence="1" id="KW-0812">Transmembrane</keyword>
<feature type="transmembrane region" description="Helical" evidence="1">
    <location>
        <begin position="351"/>
        <end position="369"/>
    </location>
</feature>